<protein>
    <recommendedName>
        <fullName evidence="4">DUF3995 domain-containing protein</fullName>
    </recommendedName>
</protein>
<keyword evidence="3" id="KW-1185">Reference proteome</keyword>
<dbReference type="RefSeq" id="WP_284209166.1">
    <property type="nucleotide sequence ID" value="NZ_BSSU01000021.1"/>
</dbReference>
<reference evidence="2 3" key="1">
    <citation type="submission" date="2023-03" db="EMBL/GenBank/DDBJ databases">
        <title>Draft genome sequence of Thalassotalea eurytherma JCM 18482T.</title>
        <authorList>
            <person name="Sawabe T."/>
        </authorList>
    </citation>
    <scope>NUCLEOTIDE SEQUENCE [LARGE SCALE GENOMIC DNA]</scope>
    <source>
        <strain evidence="2 3">JCM 18482</strain>
    </source>
</reference>
<comment type="caution">
    <text evidence="2">The sequence shown here is derived from an EMBL/GenBank/DDBJ whole genome shotgun (WGS) entry which is preliminary data.</text>
</comment>
<dbReference type="EMBL" id="BSSU01000021">
    <property type="protein sequence ID" value="GLX83686.1"/>
    <property type="molecule type" value="Genomic_DNA"/>
</dbReference>
<evidence type="ECO:0000313" key="3">
    <source>
        <dbReference type="Proteomes" id="UP001157133"/>
    </source>
</evidence>
<organism evidence="2 3">
    <name type="scientific">Thalassotalea eurytherma</name>
    <dbReference type="NCBI Taxonomy" id="1144278"/>
    <lineage>
        <taxon>Bacteria</taxon>
        <taxon>Pseudomonadati</taxon>
        <taxon>Pseudomonadota</taxon>
        <taxon>Gammaproteobacteria</taxon>
        <taxon>Alteromonadales</taxon>
        <taxon>Colwelliaceae</taxon>
        <taxon>Thalassotalea</taxon>
    </lineage>
</organism>
<accession>A0ABQ6H9V8</accession>
<gene>
    <name evidence="2" type="ORF">theurythT_31390</name>
</gene>
<keyword evidence="1" id="KW-0472">Membrane</keyword>
<feature type="transmembrane region" description="Helical" evidence="1">
    <location>
        <begin position="64"/>
        <end position="82"/>
    </location>
</feature>
<dbReference type="Proteomes" id="UP001157133">
    <property type="component" value="Unassembled WGS sequence"/>
</dbReference>
<feature type="transmembrane region" description="Helical" evidence="1">
    <location>
        <begin position="102"/>
        <end position="122"/>
    </location>
</feature>
<evidence type="ECO:0000313" key="2">
    <source>
        <dbReference type="EMBL" id="GLX83686.1"/>
    </source>
</evidence>
<name>A0ABQ6H9V8_9GAMM</name>
<sequence length="123" mass="13607">MYFIAAFGALLMLLSIVMIVKPSYWAVGIVSFSKQTFFHWFEVSSRMVCGGLFVYFGQATKHPELVNVIGYILITVGIGLVVVGEKRHKAFAVWSASTLRPIFSVAGVFSLIFGAYLVYISVL</sequence>
<evidence type="ECO:0000256" key="1">
    <source>
        <dbReference type="SAM" id="Phobius"/>
    </source>
</evidence>
<proteinExistence type="predicted"/>
<keyword evidence="1" id="KW-0812">Transmembrane</keyword>
<evidence type="ECO:0008006" key="4">
    <source>
        <dbReference type="Google" id="ProtNLM"/>
    </source>
</evidence>
<keyword evidence="1" id="KW-1133">Transmembrane helix</keyword>